<protein>
    <submittedName>
        <fullName evidence="1">Uncharacterized protein</fullName>
    </submittedName>
</protein>
<dbReference type="EMBL" id="LXQD01000109">
    <property type="protein sequence ID" value="RCJ37912.1"/>
    <property type="molecule type" value="Genomic_DNA"/>
</dbReference>
<dbReference type="Proteomes" id="UP000252107">
    <property type="component" value="Unassembled WGS sequence"/>
</dbReference>
<dbReference type="AlphaFoldDB" id="A0A367RRH8"/>
<name>A0A367RRH8_9NOSO</name>
<comment type="caution">
    <text evidence="1">The sequence shown here is derived from an EMBL/GenBank/DDBJ whole genome shotgun (WGS) entry which is preliminary data.</text>
</comment>
<gene>
    <name evidence="1" type="ORF">A6770_14070</name>
</gene>
<accession>A0A367RRH8</accession>
<evidence type="ECO:0000313" key="1">
    <source>
        <dbReference type="EMBL" id="RCJ37912.1"/>
    </source>
</evidence>
<reference evidence="1" key="1">
    <citation type="submission" date="2016-04" db="EMBL/GenBank/DDBJ databases">
        <authorList>
            <person name="Tabuchi Yagui T.R."/>
        </authorList>
    </citation>
    <scope>NUCLEOTIDE SEQUENCE [LARGE SCALE GENOMIC DNA]</scope>
    <source>
        <strain evidence="1">NIES-26</strain>
    </source>
</reference>
<organism evidence="1 2">
    <name type="scientific">Nostoc minutum NIES-26</name>
    <dbReference type="NCBI Taxonomy" id="1844469"/>
    <lineage>
        <taxon>Bacteria</taxon>
        <taxon>Bacillati</taxon>
        <taxon>Cyanobacteriota</taxon>
        <taxon>Cyanophyceae</taxon>
        <taxon>Nostocales</taxon>
        <taxon>Nostocaceae</taxon>
        <taxon>Nostoc</taxon>
    </lineage>
</organism>
<proteinExistence type="predicted"/>
<keyword evidence="2" id="KW-1185">Reference proteome</keyword>
<evidence type="ECO:0000313" key="2">
    <source>
        <dbReference type="Proteomes" id="UP000252107"/>
    </source>
</evidence>
<sequence length="126" mass="14572">MTYSTDKTIIEQLPTIDKIRTQFIDQLRECELELNSPEIQDIFEKEKDTAKRRKFIDERTDLSVFRLKLETAVLEKVAARLKCFEEDLNDGIKDLKDSIDSVKKTVDILTTIKNVTGIVARIVVII</sequence>